<feature type="domain" description="Beta-lactamase-related" evidence="2">
    <location>
        <begin position="98"/>
        <end position="467"/>
    </location>
</feature>
<comment type="caution">
    <text evidence="3">The sequence shown here is derived from an EMBL/GenBank/DDBJ whole genome shotgun (WGS) entry which is preliminary data.</text>
</comment>
<dbReference type="Pfam" id="PF00144">
    <property type="entry name" value="Beta-lactamase"/>
    <property type="match status" value="1"/>
</dbReference>
<keyword evidence="4" id="KW-1185">Reference proteome</keyword>
<dbReference type="InterPro" id="IPR012338">
    <property type="entry name" value="Beta-lactam/transpept-like"/>
</dbReference>
<organism evidence="3 4">
    <name type="scientific">Sandarakinorhabdus cyanobacteriorum</name>
    <dbReference type="NCBI Taxonomy" id="1981098"/>
    <lineage>
        <taxon>Bacteria</taxon>
        <taxon>Pseudomonadati</taxon>
        <taxon>Pseudomonadota</taxon>
        <taxon>Alphaproteobacteria</taxon>
        <taxon>Sphingomonadales</taxon>
        <taxon>Sphingosinicellaceae</taxon>
        <taxon>Sandarakinorhabdus</taxon>
    </lineage>
</organism>
<protein>
    <recommendedName>
        <fullName evidence="2">Beta-lactamase-related domain-containing protein</fullName>
    </recommendedName>
</protein>
<dbReference type="EMBL" id="NOXT01000109">
    <property type="protein sequence ID" value="OYQ28704.1"/>
    <property type="molecule type" value="Genomic_DNA"/>
</dbReference>
<dbReference type="Proteomes" id="UP000216991">
    <property type="component" value="Unassembled WGS sequence"/>
</dbReference>
<dbReference type="PANTHER" id="PTHR43283:SF3">
    <property type="entry name" value="BETA-LACTAMASE FAMILY PROTEIN (AFU_ORTHOLOGUE AFUA_5G07500)"/>
    <property type="match status" value="1"/>
</dbReference>
<evidence type="ECO:0000256" key="1">
    <source>
        <dbReference type="SAM" id="MobiDB-lite"/>
    </source>
</evidence>
<evidence type="ECO:0000313" key="3">
    <source>
        <dbReference type="EMBL" id="OYQ28704.1"/>
    </source>
</evidence>
<dbReference type="InterPro" id="IPR050789">
    <property type="entry name" value="Diverse_Enzym_Activities"/>
</dbReference>
<proteinExistence type="predicted"/>
<feature type="region of interest" description="Disordered" evidence="1">
    <location>
        <begin position="1"/>
        <end position="20"/>
    </location>
</feature>
<sequence length="483" mass="51141">MKARGATWPSPSVSTSAASMPSIEVPDIRPMARRIVMPPTLAQAAASAYTPAMRAIITAALLLAAPAAAAPALPPITLAPSQGTALADLVAGRDGRAPQLAGVIGVVANRDRILRAEAHGVAEFGSEIAAARLLTTDSVVRVASISKLVVAIAVWRLVEQGRLDFDRDVSLYLGWPLRQPNFPDRPVTLRQLLSHTSGIVDGPGYGFALEEQLRNRLTPQHWGPAAPGGRFEYANLNYGIIATVMEAATGERFDRLMTRLVLAPLSIDAGYNWQGASDAAVARAAVLYRKGADEAHWDPAGPWVPQVDDLHGQRSPCPVRSTAGCDLAAYVPGSNGTIFSPQGGLRISLTDLARIGQLLLRGGEVDGIRLLKPASVKAMFTPVWQAGKGVPGDDYHGQMLCYGAGPHCLSGRAGATDQPVKGARWWGHLGEAYGLLAGLWVDQRRGRVIAYALTGSAADPFAAPRLRSQFSSAEDIIMAELAQ</sequence>
<evidence type="ECO:0000259" key="2">
    <source>
        <dbReference type="Pfam" id="PF00144"/>
    </source>
</evidence>
<evidence type="ECO:0000313" key="4">
    <source>
        <dbReference type="Proteomes" id="UP000216991"/>
    </source>
</evidence>
<dbReference type="InterPro" id="IPR001466">
    <property type="entry name" value="Beta-lactam-related"/>
</dbReference>
<dbReference type="AlphaFoldDB" id="A0A255YJ54"/>
<gene>
    <name evidence="3" type="ORF">CHU93_08850</name>
</gene>
<feature type="compositionally biased region" description="Polar residues" evidence="1">
    <location>
        <begin position="9"/>
        <end position="19"/>
    </location>
</feature>
<name>A0A255YJ54_9SPHN</name>
<dbReference type="OrthoDB" id="5705574at2"/>
<reference evidence="3 4" key="1">
    <citation type="submission" date="2017-07" db="EMBL/GenBank/DDBJ databases">
        <title>Sandarakinorhabdus cyanobacteriorum sp. nov., a novel bacterium isolated from cyanobacterial aggregates in a eutrophic lake.</title>
        <authorList>
            <person name="Cai H."/>
        </authorList>
    </citation>
    <scope>NUCLEOTIDE SEQUENCE [LARGE SCALE GENOMIC DNA]</scope>
    <source>
        <strain evidence="3 4">TH057</strain>
    </source>
</reference>
<dbReference type="PANTHER" id="PTHR43283">
    <property type="entry name" value="BETA-LACTAMASE-RELATED"/>
    <property type="match status" value="1"/>
</dbReference>
<dbReference type="SUPFAM" id="SSF56601">
    <property type="entry name" value="beta-lactamase/transpeptidase-like"/>
    <property type="match status" value="1"/>
</dbReference>
<accession>A0A255YJ54</accession>
<dbReference type="Gene3D" id="3.40.710.10">
    <property type="entry name" value="DD-peptidase/beta-lactamase superfamily"/>
    <property type="match status" value="1"/>
</dbReference>